<dbReference type="AlphaFoldDB" id="A0A6H1ZGI1"/>
<dbReference type="EMBL" id="MT144018">
    <property type="protein sequence ID" value="QJA46664.1"/>
    <property type="molecule type" value="Genomic_DNA"/>
</dbReference>
<sequence length="69" mass="7410">MLNQPQKPLTLQQAAGIAGVSPDTIARWCKRYGIGKQLHPKAPWRVDPVGLAIVASGDGEALAEYQRGN</sequence>
<accession>A0A6H1ZGI1</accession>
<dbReference type="EMBL" id="MT141426">
    <property type="protein sequence ID" value="QJA60960.1"/>
    <property type="molecule type" value="Genomic_DNA"/>
</dbReference>
<evidence type="ECO:0000313" key="1">
    <source>
        <dbReference type="EMBL" id="QJA46664.1"/>
    </source>
</evidence>
<evidence type="ECO:0000313" key="2">
    <source>
        <dbReference type="EMBL" id="QJA60960.1"/>
    </source>
</evidence>
<reference evidence="1" key="1">
    <citation type="submission" date="2020-03" db="EMBL/GenBank/DDBJ databases">
        <title>The deep terrestrial virosphere.</title>
        <authorList>
            <person name="Holmfeldt K."/>
            <person name="Nilsson E."/>
            <person name="Simone D."/>
            <person name="Lopez-Fernandez M."/>
            <person name="Wu X."/>
            <person name="de Brujin I."/>
            <person name="Lundin D."/>
            <person name="Andersson A."/>
            <person name="Bertilsson S."/>
            <person name="Dopson M."/>
        </authorList>
    </citation>
    <scope>NUCLEOTIDE SEQUENCE</scope>
    <source>
        <strain evidence="2">MM415B01016</strain>
        <strain evidence="1">TM448A00494</strain>
    </source>
</reference>
<proteinExistence type="predicted"/>
<name>A0A6H1ZGI1_9ZZZZ</name>
<protein>
    <submittedName>
        <fullName evidence="1">Putative DNA binding, helix-turn-helix domain containing protein</fullName>
    </submittedName>
</protein>
<organism evidence="1">
    <name type="scientific">viral metagenome</name>
    <dbReference type="NCBI Taxonomy" id="1070528"/>
    <lineage>
        <taxon>unclassified sequences</taxon>
        <taxon>metagenomes</taxon>
        <taxon>organismal metagenomes</taxon>
    </lineage>
</organism>
<gene>
    <name evidence="2" type="ORF">MM415B01016_0029</name>
    <name evidence="1" type="ORF">TM448A00494_0011</name>
</gene>